<protein>
    <submittedName>
        <fullName evidence="4">GNAT family N-acetyltransferase</fullName>
    </submittedName>
</protein>
<proteinExistence type="predicted"/>
<keyword evidence="5" id="KW-1185">Reference proteome</keyword>
<dbReference type="SUPFAM" id="SSF55729">
    <property type="entry name" value="Acyl-CoA N-acyltransferases (Nat)"/>
    <property type="match status" value="1"/>
</dbReference>
<dbReference type="PROSITE" id="PS51186">
    <property type="entry name" value="GNAT"/>
    <property type="match status" value="1"/>
</dbReference>
<keyword evidence="1" id="KW-0808">Transferase</keyword>
<evidence type="ECO:0000313" key="5">
    <source>
        <dbReference type="Proteomes" id="UP001601444"/>
    </source>
</evidence>
<dbReference type="Gene3D" id="3.40.630.30">
    <property type="match status" value="1"/>
</dbReference>
<feature type="domain" description="N-acetyltransferase" evidence="3">
    <location>
        <begin position="11"/>
        <end position="161"/>
    </location>
</feature>
<dbReference type="InterPro" id="IPR000182">
    <property type="entry name" value="GNAT_dom"/>
</dbReference>
<dbReference type="PANTHER" id="PTHR43800:SF1">
    <property type="entry name" value="PEPTIDYL-LYSINE N-ACETYLTRANSFERASE YJAB"/>
    <property type="match status" value="1"/>
</dbReference>
<evidence type="ECO:0000256" key="2">
    <source>
        <dbReference type="ARBA" id="ARBA00023315"/>
    </source>
</evidence>
<reference evidence="4 5" key="1">
    <citation type="submission" date="2024-10" db="EMBL/GenBank/DDBJ databases">
        <title>The Natural Products Discovery Center: Release of the First 8490 Sequenced Strains for Exploring Actinobacteria Biosynthetic Diversity.</title>
        <authorList>
            <person name="Kalkreuter E."/>
            <person name="Kautsar S.A."/>
            <person name="Yang D."/>
            <person name="Bader C.D."/>
            <person name="Teijaro C.N."/>
            <person name="Fluegel L."/>
            <person name="Davis C.M."/>
            <person name="Simpson J.R."/>
            <person name="Lauterbach L."/>
            <person name="Steele A.D."/>
            <person name="Gui C."/>
            <person name="Meng S."/>
            <person name="Li G."/>
            <person name="Viehrig K."/>
            <person name="Ye F."/>
            <person name="Su P."/>
            <person name="Kiefer A.F."/>
            <person name="Nichols A."/>
            <person name="Cepeda A.J."/>
            <person name="Yan W."/>
            <person name="Fan B."/>
            <person name="Jiang Y."/>
            <person name="Adhikari A."/>
            <person name="Zheng C.-J."/>
            <person name="Schuster L."/>
            <person name="Cowan T.M."/>
            <person name="Smanski M.J."/>
            <person name="Chevrette M.G."/>
            <person name="De Carvalho L.P.S."/>
            <person name="Shen B."/>
        </authorList>
    </citation>
    <scope>NUCLEOTIDE SEQUENCE [LARGE SCALE GENOMIC DNA]</scope>
    <source>
        <strain evidence="4 5">NPDC004045</strain>
    </source>
</reference>
<dbReference type="PANTHER" id="PTHR43800">
    <property type="entry name" value="PEPTIDYL-LYSINE N-ACETYLTRANSFERASE YJAB"/>
    <property type="match status" value="1"/>
</dbReference>
<accession>A0ABW6PLS8</accession>
<comment type="caution">
    <text evidence="4">The sequence shown here is derived from an EMBL/GenBank/DDBJ whole genome shotgun (WGS) entry which is preliminary data.</text>
</comment>
<dbReference type="Pfam" id="PF00583">
    <property type="entry name" value="Acetyltransf_1"/>
    <property type="match status" value="1"/>
</dbReference>
<dbReference type="CDD" id="cd04301">
    <property type="entry name" value="NAT_SF"/>
    <property type="match status" value="1"/>
</dbReference>
<gene>
    <name evidence="4" type="ORF">ACFYTF_11100</name>
</gene>
<dbReference type="Proteomes" id="UP001601444">
    <property type="component" value="Unassembled WGS sequence"/>
</dbReference>
<evidence type="ECO:0000259" key="3">
    <source>
        <dbReference type="PROSITE" id="PS51186"/>
    </source>
</evidence>
<evidence type="ECO:0000313" key="4">
    <source>
        <dbReference type="EMBL" id="MFF0543369.1"/>
    </source>
</evidence>
<name>A0ABW6PLS8_9NOCA</name>
<evidence type="ECO:0000256" key="1">
    <source>
        <dbReference type="ARBA" id="ARBA00022679"/>
    </source>
</evidence>
<dbReference type="EMBL" id="JBIAMX010000005">
    <property type="protein sequence ID" value="MFF0543369.1"/>
    <property type="molecule type" value="Genomic_DNA"/>
</dbReference>
<organism evidence="4 5">
    <name type="scientific">Nocardia thailandica</name>
    <dbReference type="NCBI Taxonomy" id="257275"/>
    <lineage>
        <taxon>Bacteria</taxon>
        <taxon>Bacillati</taxon>
        <taxon>Actinomycetota</taxon>
        <taxon>Actinomycetes</taxon>
        <taxon>Mycobacteriales</taxon>
        <taxon>Nocardiaceae</taxon>
        <taxon>Nocardia</taxon>
    </lineage>
</organism>
<keyword evidence="2" id="KW-0012">Acyltransferase</keyword>
<dbReference type="InterPro" id="IPR016181">
    <property type="entry name" value="Acyl_CoA_acyltransferase"/>
</dbReference>
<dbReference type="RefSeq" id="WP_245557948.1">
    <property type="nucleotide sequence ID" value="NZ_JBIAMX010000005.1"/>
</dbReference>
<sequence>MQQPAPTVQTDPIRAVTEADLPFLQAIEIRAGVPFAEIGMIEVAEDDPPELETLRAFAAAGRAWAWPGPDGVPVAYLVLAVVDGQAHVEQVSVDPAHAGRRIGKRLLDRAARWALAHGCEALTLTTFTEVPWNGPYYERLGFTFLDPDRETPGLRAIRAAETGHGLDRWPRACMRAELSEWRWS</sequence>